<dbReference type="SUPFAM" id="SSF50978">
    <property type="entry name" value="WD40 repeat-like"/>
    <property type="match status" value="1"/>
</dbReference>
<sequence>MKIIMTASDDHTIGIFDRENQDNDIIEAHESPITDIKISPDGTLFATASTDRTTKLWNFSTKETIFTTKTHKQSVSCVSWFQDSSKIATGSHDGSVILWDAKECERLLIMNGINGWVNDVQVHGDLVAMAGNDRNIIIYDQRTGKAAQKISTRTETDISSLSFHHLGSCLAASSNDNKIRMFDLRTTNIVRRQRAHCEGITRVSFNPNTDDYLTVSKDGFVRLWSLKSSDIITSFQQHDSGVNNVTWCSDGKHFATCGDDRKICVWYQSKENEEDFDGGDVLSSLNTIQQQLRVLTSAMKRLDERLLIQEGKVRFLQDIDRPIVKAYLRASK</sequence>
<reference evidence="5" key="2">
    <citation type="journal article" date="2007" name="Science">
        <title>Draft genome sequence of the sexually transmitted pathogen Trichomonas vaginalis.</title>
        <authorList>
            <person name="Carlton J.M."/>
            <person name="Hirt R.P."/>
            <person name="Silva J.C."/>
            <person name="Delcher A.L."/>
            <person name="Schatz M."/>
            <person name="Zhao Q."/>
            <person name="Wortman J.R."/>
            <person name="Bidwell S.L."/>
            <person name="Alsmark U.C.M."/>
            <person name="Besteiro S."/>
            <person name="Sicheritz-Ponten T."/>
            <person name="Noel C.J."/>
            <person name="Dacks J.B."/>
            <person name="Foster P.G."/>
            <person name="Simillion C."/>
            <person name="Van de Peer Y."/>
            <person name="Miranda-Saavedra D."/>
            <person name="Barton G.J."/>
            <person name="Westrop G.D."/>
            <person name="Mueller S."/>
            <person name="Dessi D."/>
            <person name="Fiori P.L."/>
            <person name="Ren Q."/>
            <person name="Paulsen I."/>
            <person name="Zhang H."/>
            <person name="Bastida-Corcuera F.D."/>
            <person name="Simoes-Barbosa A."/>
            <person name="Brown M.T."/>
            <person name="Hayes R.D."/>
            <person name="Mukherjee M."/>
            <person name="Okumura C.Y."/>
            <person name="Schneider R."/>
            <person name="Smith A.J."/>
            <person name="Vanacova S."/>
            <person name="Villalvazo M."/>
            <person name="Haas B.J."/>
            <person name="Pertea M."/>
            <person name="Feldblyum T.V."/>
            <person name="Utterback T.R."/>
            <person name="Shu C.L."/>
            <person name="Osoegawa K."/>
            <person name="de Jong P.J."/>
            <person name="Hrdy I."/>
            <person name="Horvathova L."/>
            <person name="Zubacova Z."/>
            <person name="Dolezal P."/>
            <person name="Malik S.B."/>
            <person name="Logsdon J.M. Jr."/>
            <person name="Henze K."/>
            <person name="Gupta A."/>
            <person name="Wang C.C."/>
            <person name="Dunne R.L."/>
            <person name="Upcroft J.A."/>
            <person name="Upcroft P."/>
            <person name="White O."/>
            <person name="Salzberg S.L."/>
            <person name="Tang P."/>
            <person name="Chiu C.-H."/>
            <person name="Lee Y.-S."/>
            <person name="Embley T.M."/>
            <person name="Coombs G.H."/>
            <person name="Mottram J.C."/>
            <person name="Tachezy J."/>
            <person name="Fraser-Liggett C.M."/>
            <person name="Johnson P.J."/>
        </authorList>
    </citation>
    <scope>NUCLEOTIDE SEQUENCE [LARGE SCALE GENOMIC DNA]</scope>
    <source>
        <strain evidence="5">G3</strain>
    </source>
</reference>
<evidence type="ECO:0000256" key="3">
    <source>
        <dbReference type="PROSITE-ProRule" id="PRU00221"/>
    </source>
</evidence>
<dbReference type="PANTHER" id="PTHR22847">
    <property type="entry name" value="WD40 REPEAT PROTEIN"/>
    <property type="match status" value="1"/>
</dbReference>
<dbReference type="Pfam" id="PF23411">
    <property type="entry name" value="Beta-prop_Vps41"/>
    <property type="match status" value="1"/>
</dbReference>
<dbReference type="PROSITE" id="PS50082">
    <property type="entry name" value="WD_REPEATS_2"/>
    <property type="match status" value="4"/>
</dbReference>
<dbReference type="InterPro" id="IPR001680">
    <property type="entry name" value="WD40_rpt"/>
</dbReference>
<feature type="repeat" description="WD" evidence="3">
    <location>
        <begin position="26"/>
        <end position="67"/>
    </location>
</feature>
<keyword evidence="6" id="KW-1185">Reference proteome</keyword>
<dbReference type="PANTHER" id="PTHR22847:SF637">
    <property type="entry name" value="WD REPEAT DOMAIN 5B"/>
    <property type="match status" value="1"/>
</dbReference>
<dbReference type="OMA" id="IMNGING"/>
<dbReference type="Gene3D" id="2.130.10.10">
    <property type="entry name" value="YVTN repeat-like/Quinoprotein amine dehydrogenase"/>
    <property type="match status" value="2"/>
</dbReference>
<dbReference type="InterPro" id="IPR057780">
    <property type="entry name" value="Beta-prop_Vps41"/>
</dbReference>
<keyword evidence="1 3" id="KW-0853">WD repeat</keyword>
<dbReference type="Proteomes" id="UP000001542">
    <property type="component" value="Unassembled WGS sequence"/>
</dbReference>
<dbReference type="InterPro" id="IPR036322">
    <property type="entry name" value="WD40_repeat_dom_sf"/>
</dbReference>
<protein>
    <recommendedName>
        <fullName evidence="4">Vps41 beta-propeller domain-containing protein</fullName>
    </recommendedName>
</protein>
<dbReference type="AlphaFoldDB" id="A2DZ24"/>
<name>A2DZ24_TRIV3</name>
<dbReference type="RefSeq" id="XP_001326523.1">
    <property type="nucleotide sequence ID" value="XM_001326488.1"/>
</dbReference>
<gene>
    <name evidence="5" type="ORF">TVAG_026210</name>
</gene>
<dbReference type="VEuPathDB" id="TrichDB:TVAG_026210"/>
<evidence type="ECO:0000256" key="2">
    <source>
        <dbReference type="ARBA" id="ARBA00022737"/>
    </source>
</evidence>
<dbReference type="InterPro" id="IPR020472">
    <property type="entry name" value="WD40_PAC1"/>
</dbReference>
<evidence type="ECO:0000259" key="4">
    <source>
        <dbReference type="Pfam" id="PF23411"/>
    </source>
</evidence>
<accession>A2DZ24</accession>
<evidence type="ECO:0000313" key="5">
    <source>
        <dbReference type="EMBL" id="EAY14300.1"/>
    </source>
</evidence>
<dbReference type="PROSITE" id="PS50294">
    <property type="entry name" value="WD_REPEATS_REGION"/>
    <property type="match status" value="4"/>
</dbReference>
<feature type="repeat" description="WD" evidence="3">
    <location>
        <begin position="193"/>
        <end position="234"/>
    </location>
</feature>
<evidence type="ECO:0000313" key="6">
    <source>
        <dbReference type="Proteomes" id="UP000001542"/>
    </source>
</evidence>
<dbReference type="KEGG" id="tva:4772291"/>
<evidence type="ECO:0000256" key="1">
    <source>
        <dbReference type="ARBA" id="ARBA00022574"/>
    </source>
</evidence>
<keyword evidence="2" id="KW-0677">Repeat</keyword>
<dbReference type="PRINTS" id="PR00320">
    <property type="entry name" value="GPROTEINBRPT"/>
</dbReference>
<proteinExistence type="predicted"/>
<dbReference type="InParanoid" id="A2DZ24"/>
<dbReference type="Pfam" id="PF00400">
    <property type="entry name" value="WD40"/>
    <property type="match status" value="3"/>
</dbReference>
<feature type="repeat" description="WD" evidence="3">
    <location>
        <begin position="235"/>
        <end position="266"/>
    </location>
</feature>
<dbReference type="CDD" id="cd00200">
    <property type="entry name" value="WD40"/>
    <property type="match status" value="1"/>
</dbReference>
<dbReference type="OrthoDB" id="10264588at2759"/>
<dbReference type="InterPro" id="IPR015943">
    <property type="entry name" value="WD40/YVTN_repeat-like_dom_sf"/>
</dbReference>
<reference evidence="5" key="1">
    <citation type="submission" date="2006-10" db="EMBL/GenBank/DDBJ databases">
        <authorList>
            <person name="Amadeo P."/>
            <person name="Zhao Q."/>
            <person name="Wortman J."/>
            <person name="Fraser-Liggett C."/>
            <person name="Carlton J."/>
        </authorList>
    </citation>
    <scope>NUCLEOTIDE SEQUENCE</scope>
    <source>
        <strain evidence="5">G3</strain>
    </source>
</reference>
<dbReference type="SMART" id="SM00320">
    <property type="entry name" value="WD40"/>
    <property type="match status" value="6"/>
</dbReference>
<feature type="domain" description="Vps41 beta-propeller" evidence="4">
    <location>
        <begin position="3"/>
        <end position="152"/>
    </location>
</feature>
<dbReference type="STRING" id="5722.A2DZ24"/>
<dbReference type="SMR" id="A2DZ24"/>
<feature type="repeat" description="WD" evidence="3">
    <location>
        <begin position="68"/>
        <end position="109"/>
    </location>
</feature>
<dbReference type="EMBL" id="DS113272">
    <property type="protein sequence ID" value="EAY14300.1"/>
    <property type="molecule type" value="Genomic_DNA"/>
</dbReference>
<organism evidence="5 6">
    <name type="scientific">Trichomonas vaginalis (strain ATCC PRA-98 / G3)</name>
    <dbReference type="NCBI Taxonomy" id="412133"/>
    <lineage>
        <taxon>Eukaryota</taxon>
        <taxon>Metamonada</taxon>
        <taxon>Parabasalia</taxon>
        <taxon>Trichomonadida</taxon>
        <taxon>Trichomonadidae</taxon>
        <taxon>Trichomonas</taxon>
    </lineage>
</organism>
<dbReference type="GO" id="GO:1990234">
    <property type="term" value="C:transferase complex"/>
    <property type="evidence" value="ECO:0007669"/>
    <property type="project" value="UniProtKB-ARBA"/>
</dbReference>
<dbReference type="VEuPathDB" id="TrichDB:TVAGG3_0504640"/>